<comment type="catalytic activity">
    <reaction evidence="8">
        <text>DNA(n) + a 2'-deoxyribonucleoside 5'-triphosphate = DNA(n+1) + diphosphate</text>
        <dbReference type="Rhea" id="RHEA:22508"/>
        <dbReference type="Rhea" id="RHEA-COMP:17339"/>
        <dbReference type="Rhea" id="RHEA-COMP:17340"/>
        <dbReference type="ChEBI" id="CHEBI:33019"/>
        <dbReference type="ChEBI" id="CHEBI:61560"/>
        <dbReference type="ChEBI" id="CHEBI:173112"/>
        <dbReference type="EC" id="2.7.7.7"/>
    </reaction>
</comment>
<dbReference type="InterPro" id="IPR010372">
    <property type="entry name" value="DNA_pol3_delta_N"/>
</dbReference>
<gene>
    <name evidence="11" type="primary">holA</name>
    <name evidence="11" type="ORF">STURON_00472</name>
</gene>
<name>A0A0K1P5X8_9MOLU</name>
<dbReference type="InterPro" id="IPR048466">
    <property type="entry name" value="DNA_pol3_delta-like_C"/>
</dbReference>
<feature type="domain" description="DNA polymerase III delta N-terminal" evidence="9">
    <location>
        <begin position="11"/>
        <end position="132"/>
    </location>
</feature>
<dbReference type="GO" id="GO:0009360">
    <property type="term" value="C:DNA polymerase III complex"/>
    <property type="evidence" value="ECO:0007669"/>
    <property type="project" value="InterPro"/>
</dbReference>
<evidence type="ECO:0000256" key="4">
    <source>
        <dbReference type="ARBA" id="ARBA00022695"/>
    </source>
</evidence>
<evidence type="ECO:0000259" key="10">
    <source>
        <dbReference type="Pfam" id="PF21694"/>
    </source>
</evidence>
<dbReference type="InterPro" id="IPR008921">
    <property type="entry name" value="DNA_pol3_clamp-load_cplx_C"/>
</dbReference>
<evidence type="ECO:0000256" key="1">
    <source>
        <dbReference type="ARBA" id="ARBA00012417"/>
    </source>
</evidence>
<dbReference type="NCBIfam" id="TIGR01128">
    <property type="entry name" value="holA"/>
    <property type="match status" value="1"/>
</dbReference>
<dbReference type="PANTHER" id="PTHR34388">
    <property type="entry name" value="DNA POLYMERASE III SUBUNIT DELTA"/>
    <property type="match status" value="1"/>
</dbReference>
<dbReference type="Gene3D" id="3.40.50.300">
    <property type="entry name" value="P-loop containing nucleotide triphosphate hydrolases"/>
    <property type="match status" value="1"/>
</dbReference>
<evidence type="ECO:0000256" key="8">
    <source>
        <dbReference type="ARBA" id="ARBA00049244"/>
    </source>
</evidence>
<organism evidence="11 12">
    <name type="scientific">Spiroplasma turonicum</name>
    <dbReference type="NCBI Taxonomy" id="216946"/>
    <lineage>
        <taxon>Bacteria</taxon>
        <taxon>Bacillati</taxon>
        <taxon>Mycoplasmatota</taxon>
        <taxon>Mollicutes</taxon>
        <taxon>Entomoplasmatales</taxon>
        <taxon>Spiroplasmataceae</taxon>
        <taxon>Spiroplasma</taxon>
    </lineage>
</organism>
<evidence type="ECO:0000313" key="11">
    <source>
        <dbReference type="EMBL" id="AKU79718.1"/>
    </source>
</evidence>
<protein>
    <recommendedName>
        <fullName evidence="2">DNA polymerase III subunit delta</fullName>
        <ecNumber evidence="1">2.7.7.7</ecNumber>
    </recommendedName>
</protein>
<dbReference type="EMBL" id="CP012328">
    <property type="protein sequence ID" value="AKU79718.1"/>
    <property type="molecule type" value="Genomic_DNA"/>
</dbReference>
<keyword evidence="5" id="KW-0235">DNA replication</keyword>
<keyword evidence="12" id="KW-1185">Reference proteome</keyword>
<reference evidence="11 12" key="1">
    <citation type="journal article" date="2015" name="Genome Announc.">
        <title>Complete Genome Sequence of Spiroplasma turonicum Strain Tab4cT, a Parasite of a Horse Fly, Haematopota sp. (Diptera: Tabanidae).</title>
        <authorList>
            <person name="Davis R.E."/>
            <person name="Shao J."/>
            <person name="Zhao Y."/>
            <person name="Gasparich G.E."/>
            <person name="Gaynor B.J."/>
            <person name="Donofrio N."/>
        </authorList>
    </citation>
    <scope>NUCLEOTIDE SEQUENCE [LARGE SCALE GENOMIC DNA]</scope>
    <source>
        <strain evidence="11 12">Tab4c</strain>
    </source>
</reference>
<dbReference type="InterPro" id="IPR005790">
    <property type="entry name" value="DNA_polIII_delta"/>
</dbReference>
<dbReference type="AlphaFoldDB" id="A0A0K1P5X8"/>
<dbReference type="Pfam" id="PF21694">
    <property type="entry name" value="DNA_pol3_delta_C"/>
    <property type="match status" value="1"/>
</dbReference>
<evidence type="ECO:0000256" key="3">
    <source>
        <dbReference type="ARBA" id="ARBA00022679"/>
    </source>
</evidence>
<evidence type="ECO:0000259" key="9">
    <source>
        <dbReference type="Pfam" id="PF06144"/>
    </source>
</evidence>
<feature type="domain" description="DNA polymerase III delta subunit-like C-terminal" evidence="10">
    <location>
        <begin position="204"/>
        <end position="321"/>
    </location>
</feature>
<dbReference type="GO" id="GO:0003677">
    <property type="term" value="F:DNA binding"/>
    <property type="evidence" value="ECO:0007669"/>
    <property type="project" value="InterPro"/>
</dbReference>
<keyword evidence="4" id="KW-0548">Nucleotidyltransferase</keyword>
<dbReference type="EC" id="2.7.7.7" evidence="1"/>
<evidence type="ECO:0000256" key="6">
    <source>
        <dbReference type="ARBA" id="ARBA00022932"/>
    </source>
</evidence>
<dbReference type="GO" id="GO:0003887">
    <property type="term" value="F:DNA-directed DNA polymerase activity"/>
    <property type="evidence" value="ECO:0007669"/>
    <property type="project" value="UniProtKB-KW"/>
</dbReference>
<dbReference type="SUPFAM" id="SSF48019">
    <property type="entry name" value="post-AAA+ oligomerization domain-like"/>
    <property type="match status" value="1"/>
</dbReference>
<dbReference type="SUPFAM" id="SSF52540">
    <property type="entry name" value="P-loop containing nucleoside triphosphate hydrolases"/>
    <property type="match status" value="1"/>
</dbReference>
<dbReference type="PANTHER" id="PTHR34388:SF1">
    <property type="entry name" value="DNA POLYMERASE III SUBUNIT DELTA"/>
    <property type="match status" value="1"/>
</dbReference>
<dbReference type="PATRIC" id="fig|216946.3.peg.474"/>
<sequence>MYNKNGEKMFLIYSNDDYLLNKQTKKIINKLLENEYYEVLRYSLIDSNINEIYEEINTISLFNEKKIIIIEDCYFLTEKKIKLHQSFDVDIIKKIISQKNINQLIFTLNSETYSKRLKISKEFELSCKILEVKKPSYNEKIALVKRKLTDNKIKFNEDAINYLLEVLPDDMGVFSNEVAKLIEYNSFIDINLVNIITEKYQNFDIFSLVETILDNNIEDFIKKFNIYVNNNKDIYGFLALVLNGLTTLRNINICKKNAMSDNQIIDLLKINPYRLKVFSNKKIKDISLINDKINLLYYLEKNLKSGLFDSKIIPELTFLKIFN</sequence>
<evidence type="ECO:0000256" key="5">
    <source>
        <dbReference type="ARBA" id="ARBA00022705"/>
    </source>
</evidence>
<dbReference type="Proteomes" id="UP000067243">
    <property type="component" value="Chromosome"/>
</dbReference>
<dbReference type="Gene3D" id="1.20.272.10">
    <property type="match status" value="1"/>
</dbReference>
<evidence type="ECO:0000256" key="7">
    <source>
        <dbReference type="ARBA" id="ARBA00034754"/>
    </source>
</evidence>
<evidence type="ECO:0000256" key="2">
    <source>
        <dbReference type="ARBA" id="ARBA00017703"/>
    </source>
</evidence>
<accession>A0A0K1P5X8</accession>
<dbReference type="KEGG" id="stur:STURON_00472"/>
<comment type="similarity">
    <text evidence="7">Belongs to the DNA polymerase HolA subunit family.</text>
</comment>
<keyword evidence="3" id="KW-0808">Transferase</keyword>
<dbReference type="Pfam" id="PF06144">
    <property type="entry name" value="DNA_pol3_delta"/>
    <property type="match status" value="1"/>
</dbReference>
<evidence type="ECO:0000313" key="12">
    <source>
        <dbReference type="Proteomes" id="UP000067243"/>
    </source>
</evidence>
<dbReference type="InterPro" id="IPR027417">
    <property type="entry name" value="P-loop_NTPase"/>
</dbReference>
<dbReference type="STRING" id="216946.STURO_v1c04700"/>
<dbReference type="GO" id="GO:0006261">
    <property type="term" value="P:DNA-templated DNA replication"/>
    <property type="evidence" value="ECO:0007669"/>
    <property type="project" value="TreeGrafter"/>
</dbReference>
<keyword evidence="6" id="KW-0239">DNA-directed DNA polymerase</keyword>
<proteinExistence type="inferred from homology"/>